<dbReference type="Pfam" id="PF10851">
    <property type="entry name" value="DUF2652"/>
    <property type="match status" value="1"/>
</dbReference>
<proteinExistence type="predicted"/>
<dbReference type="RefSeq" id="WP_196956251.1">
    <property type="nucleotide sequence ID" value="NZ_JADWYK010000011.1"/>
</dbReference>
<dbReference type="SUPFAM" id="SSF55961">
    <property type="entry name" value="Bet v1-like"/>
    <property type="match status" value="1"/>
</dbReference>
<dbReference type="Proteomes" id="UP000601099">
    <property type="component" value="Unassembled WGS sequence"/>
</dbReference>
<comment type="caution">
    <text evidence="1">The sequence shown here is derived from an EMBL/GenBank/DDBJ whole genome shotgun (WGS) entry which is preliminary data.</text>
</comment>
<sequence>MGLLDELRTARKIAGQRRAQADAPQAAAQPALLFIPDISGFTRFIEESGNDRGPWLIADLLEILIEANLLNMQVNEIQGDAILFYRLGPPPSIAELVQQCRRVFLDFQNYLRLIERDTDSQLAAVVREHALTLKMIVHYGPVHVARIREHTKLMGRDVIIVHRLLKNDVVGDEYVLLSQQYLATQSVAAVRAAFTWTRLLAGVSSYAYLGDIPYRYALLTPLRLLVQGADLGGQGSSNAVQVRRVLPVAAAYALRVVSNLRLRPHWLTGAHGVQYDVTKSNRLGSTYKVGLNRGQVDFQAVQHFVGAERLEYVEKIAHFRMFPNSLLFFFLEEISDHACLLTLEFRYGHVAATSRLVRFGQLRRLHRLLGSSAHTLAGLCRRLRKGENG</sequence>
<evidence type="ECO:0000313" key="2">
    <source>
        <dbReference type="Proteomes" id="UP000601099"/>
    </source>
</evidence>
<gene>
    <name evidence="1" type="ORF">I5L79_16885</name>
</gene>
<name>A0ABS0L566_9BACT</name>
<organism evidence="1 2">
    <name type="scientific">Hymenobacter guriensis</name>
    <dbReference type="NCBI Taxonomy" id="2793065"/>
    <lineage>
        <taxon>Bacteria</taxon>
        <taxon>Pseudomonadati</taxon>
        <taxon>Bacteroidota</taxon>
        <taxon>Cytophagia</taxon>
        <taxon>Cytophagales</taxon>
        <taxon>Hymenobacteraceae</taxon>
        <taxon>Hymenobacter</taxon>
    </lineage>
</organism>
<dbReference type="InterPro" id="IPR029787">
    <property type="entry name" value="Nucleotide_cyclase"/>
</dbReference>
<dbReference type="EMBL" id="JADWYK010000011">
    <property type="protein sequence ID" value="MBG8555229.1"/>
    <property type="molecule type" value="Genomic_DNA"/>
</dbReference>
<dbReference type="InterPro" id="IPR020503">
    <property type="entry name" value="Uncharacterised_Rv2561"/>
</dbReference>
<reference evidence="1 2" key="1">
    <citation type="submission" date="2020-11" db="EMBL/GenBank/DDBJ databases">
        <title>Hymenobacter sp.</title>
        <authorList>
            <person name="Kim M.K."/>
        </authorList>
    </citation>
    <scope>NUCLEOTIDE SEQUENCE [LARGE SCALE GENOMIC DNA]</scope>
    <source>
        <strain evidence="1 2">BT594</strain>
    </source>
</reference>
<evidence type="ECO:0000313" key="1">
    <source>
        <dbReference type="EMBL" id="MBG8555229.1"/>
    </source>
</evidence>
<dbReference type="CDD" id="cd07812">
    <property type="entry name" value="SRPBCC"/>
    <property type="match status" value="1"/>
</dbReference>
<accession>A0ABS0L566</accession>
<dbReference type="Gene3D" id="3.30.70.1230">
    <property type="entry name" value="Nucleotide cyclase"/>
    <property type="match status" value="1"/>
</dbReference>
<protein>
    <submittedName>
        <fullName evidence="1">DUF2652 domain-containing protein</fullName>
    </submittedName>
</protein>
<dbReference type="SUPFAM" id="SSF55073">
    <property type="entry name" value="Nucleotide cyclase"/>
    <property type="match status" value="1"/>
</dbReference>
<keyword evidence="2" id="KW-1185">Reference proteome</keyword>